<dbReference type="EMBL" id="MU273545">
    <property type="protein sequence ID" value="KAI0032457.1"/>
    <property type="molecule type" value="Genomic_DNA"/>
</dbReference>
<reference evidence="1" key="2">
    <citation type="journal article" date="2022" name="New Phytol.">
        <title>Evolutionary transition to the ectomycorrhizal habit in the genomes of a hyperdiverse lineage of mushroom-forming fungi.</title>
        <authorList>
            <person name="Looney B."/>
            <person name="Miyauchi S."/>
            <person name="Morin E."/>
            <person name="Drula E."/>
            <person name="Courty P.E."/>
            <person name="Kohler A."/>
            <person name="Kuo A."/>
            <person name="LaButti K."/>
            <person name="Pangilinan J."/>
            <person name="Lipzen A."/>
            <person name="Riley R."/>
            <person name="Andreopoulos W."/>
            <person name="He G."/>
            <person name="Johnson J."/>
            <person name="Nolan M."/>
            <person name="Tritt A."/>
            <person name="Barry K.W."/>
            <person name="Grigoriev I.V."/>
            <person name="Nagy L.G."/>
            <person name="Hibbett D."/>
            <person name="Henrissat B."/>
            <person name="Matheny P.B."/>
            <person name="Labbe J."/>
            <person name="Martin F.M."/>
        </authorList>
    </citation>
    <scope>NUCLEOTIDE SEQUENCE</scope>
    <source>
        <strain evidence="1">EC-137</strain>
    </source>
</reference>
<evidence type="ECO:0000313" key="1">
    <source>
        <dbReference type="EMBL" id="KAI0032457.1"/>
    </source>
</evidence>
<keyword evidence="1" id="KW-0378">Hydrolase</keyword>
<protein>
    <submittedName>
        <fullName evidence="1">Glycoside hydrolase family 47 protein</fullName>
    </submittedName>
</protein>
<keyword evidence="2" id="KW-1185">Reference proteome</keyword>
<proteinExistence type="predicted"/>
<accession>A0ACB8QLB8</accession>
<comment type="caution">
    <text evidence="1">The sequence shown here is derived from an EMBL/GenBank/DDBJ whole genome shotgun (WGS) entry which is preliminary data.</text>
</comment>
<organism evidence="1 2">
    <name type="scientific">Vararia minispora EC-137</name>
    <dbReference type="NCBI Taxonomy" id="1314806"/>
    <lineage>
        <taxon>Eukaryota</taxon>
        <taxon>Fungi</taxon>
        <taxon>Dikarya</taxon>
        <taxon>Basidiomycota</taxon>
        <taxon>Agaricomycotina</taxon>
        <taxon>Agaricomycetes</taxon>
        <taxon>Russulales</taxon>
        <taxon>Lachnocladiaceae</taxon>
        <taxon>Vararia</taxon>
    </lineage>
</organism>
<name>A0ACB8QLB8_9AGAM</name>
<gene>
    <name evidence="1" type="ORF">K488DRAFT_49850</name>
</gene>
<sequence length="508" mass="55948">MSGFILRALTLPVLFFAPLAVLAGPVQSSHLSLPPDAASHRQVVVDIFTASYDVYRKYAWGQDEVAPISKKPLNPRNGWGASIVDGMSTMYIMGLEDLFNDAVNFAQGIDFSHSKTADTVSLFESTIRYVAGLLSAYELSGKKHPGLVTKAKQLADCLSLGWTNNNVIPYNDLDFKHNTFENTGTSIAAAGTLTLEWSRLSLYTGNNTYRKLAEDAVLRIANNNAHVIAAGLPGQGLDPKTGAPTDAYVTWGGGSDSYFEYLIKYARLSNTDDNTYADKWRLAVESSIKTLLKTSTVGDHVYLADYDDDRKIRHVSSHLACFHAGNWMLGGRLLNNETIVNIGLRLNDGCWNTYSSTATGIGPDGFAFASADGDYTGEQPPTTAQRAFYNKNGFYITNGYYIQRPEVLESNFYAWRVTGDTKYIDRAASAVRSFQAYLRADGGYAGVEDVDSKQPSKNDETQSFWFAEVLKYLFLTFDDPGHISLDDYVFNTEAHPFLAPPAKSKYGS</sequence>
<reference evidence="1" key="1">
    <citation type="submission" date="2021-02" db="EMBL/GenBank/DDBJ databases">
        <authorList>
            <consortium name="DOE Joint Genome Institute"/>
            <person name="Ahrendt S."/>
            <person name="Looney B.P."/>
            <person name="Miyauchi S."/>
            <person name="Morin E."/>
            <person name="Drula E."/>
            <person name="Courty P.E."/>
            <person name="Chicoki N."/>
            <person name="Fauchery L."/>
            <person name="Kohler A."/>
            <person name="Kuo A."/>
            <person name="Labutti K."/>
            <person name="Pangilinan J."/>
            <person name="Lipzen A."/>
            <person name="Riley R."/>
            <person name="Andreopoulos W."/>
            <person name="He G."/>
            <person name="Johnson J."/>
            <person name="Barry K.W."/>
            <person name="Grigoriev I.V."/>
            <person name="Nagy L."/>
            <person name="Hibbett D."/>
            <person name="Henrissat B."/>
            <person name="Matheny P.B."/>
            <person name="Labbe J."/>
            <person name="Martin F."/>
        </authorList>
    </citation>
    <scope>NUCLEOTIDE SEQUENCE</scope>
    <source>
        <strain evidence="1">EC-137</strain>
    </source>
</reference>
<evidence type="ECO:0000313" key="2">
    <source>
        <dbReference type="Proteomes" id="UP000814128"/>
    </source>
</evidence>
<dbReference type="Proteomes" id="UP000814128">
    <property type="component" value="Unassembled WGS sequence"/>
</dbReference>